<gene>
    <name evidence="3" type="ORF">SAMN02745975_02214</name>
</gene>
<dbReference type="NCBIfam" id="TIGR02518">
    <property type="entry name" value="EutH_ACDH"/>
    <property type="match status" value="1"/>
</dbReference>
<dbReference type="OrthoDB" id="9804734at2"/>
<reference evidence="4" key="1">
    <citation type="submission" date="2016-11" db="EMBL/GenBank/DDBJ databases">
        <authorList>
            <person name="Varghese N."/>
            <person name="Submissions S."/>
        </authorList>
    </citation>
    <scope>NUCLEOTIDE SEQUENCE [LARGE SCALE GENOMIC DNA]</scope>
    <source>
        <strain evidence="4">DSM 17957</strain>
    </source>
</reference>
<dbReference type="SUPFAM" id="SSF53720">
    <property type="entry name" value="ALDH-like"/>
    <property type="match status" value="1"/>
</dbReference>
<dbReference type="InterPro" id="IPR016163">
    <property type="entry name" value="Ald_DH_C"/>
</dbReference>
<evidence type="ECO:0000313" key="3">
    <source>
        <dbReference type="EMBL" id="SHJ49418.1"/>
    </source>
</evidence>
<name>A0A1M6JRT7_9FIRM</name>
<dbReference type="InterPro" id="IPR016161">
    <property type="entry name" value="Ald_DH/histidinol_DH"/>
</dbReference>
<sequence length="482" mass="51859">MEQLRDRDLRSIQQARDLVLASKAAQRSFAEFDQVSIDRIVGAMAAAAEKASDRLAKMAAEETGFGRYEDKIIKNLFASKAVYEYIKDMKTIGIIREDKEEKIVEIGSPVGVIAAMIPSTNPTSTTIYKALIALKAGNGIVFSPHPAAVKCTMEAAALLHEAALQAGAPEGLIGCMDLPTMEGSRELMAHQDVALILATGGSALVKAAYSSGTPALGVGPGNVPAYIEGSADIPMAVKRIFESKTFDNGTICASEQAVITEKGIEERVREEIIKQGGYFLRGEEISRVAAVIQKPGGGLNSKIVGQSAKTIAAMAGISVPEETRVLLCEQKGVGKDYPFSMEKLSPILAFYVEEDWHRACERCIELLNYGGLGHSLVIHSNNEAIIREFALKKPVYRILVNTSSSHGAIGATTSLAPSLTLGCGTIGGSATSDNVSPMHLINKKRMVYGIREVEDLKSKAKGLDERDLEYITRLVLEQLKKM</sequence>
<dbReference type="STRING" id="1121919.SAMN02745975_02214"/>
<evidence type="ECO:0000259" key="2">
    <source>
        <dbReference type="Pfam" id="PF00171"/>
    </source>
</evidence>
<keyword evidence="1" id="KW-0560">Oxidoreductase</keyword>
<accession>A0A1M6JRT7</accession>
<dbReference type="EMBL" id="FQZV01000027">
    <property type="protein sequence ID" value="SHJ49418.1"/>
    <property type="molecule type" value="Genomic_DNA"/>
</dbReference>
<dbReference type="RefSeq" id="WP_110941340.1">
    <property type="nucleotide sequence ID" value="NZ_FQZV01000027.1"/>
</dbReference>
<dbReference type="PANTHER" id="PTHR11699">
    <property type="entry name" value="ALDEHYDE DEHYDROGENASE-RELATED"/>
    <property type="match status" value="1"/>
</dbReference>
<dbReference type="CDD" id="cd07122">
    <property type="entry name" value="ALDH_F20_ACDH"/>
    <property type="match status" value="1"/>
</dbReference>
<evidence type="ECO:0000313" key="4">
    <source>
        <dbReference type="Proteomes" id="UP000184536"/>
    </source>
</evidence>
<dbReference type="Gene3D" id="3.40.605.10">
    <property type="entry name" value="Aldehyde Dehydrogenase, Chain A, domain 1"/>
    <property type="match status" value="1"/>
</dbReference>
<dbReference type="InterPro" id="IPR016162">
    <property type="entry name" value="Ald_DH_N"/>
</dbReference>
<dbReference type="Pfam" id="PF00171">
    <property type="entry name" value="Aldedh"/>
    <property type="match status" value="1"/>
</dbReference>
<dbReference type="GO" id="GO:0016620">
    <property type="term" value="F:oxidoreductase activity, acting on the aldehyde or oxo group of donors, NAD or NADP as acceptor"/>
    <property type="evidence" value="ECO:0007669"/>
    <property type="project" value="InterPro"/>
</dbReference>
<dbReference type="Gene3D" id="3.40.309.10">
    <property type="entry name" value="Aldehyde Dehydrogenase, Chain A, domain 2"/>
    <property type="match status" value="1"/>
</dbReference>
<organism evidence="3 4">
    <name type="scientific">Geosporobacter subterraneus DSM 17957</name>
    <dbReference type="NCBI Taxonomy" id="1121919"/>
    <lineage>
        <taxon>Bacteria</taxon>
        <taxon>Bacillati</taxon>
        <taxon>Bacillota</taxon>
        <taxon>Clostridia</taxon>
        <taxon>Peptostreptococcales</taxon>
        <taxon>Thermotaleaceae</taxon>
        <taxon>Geosporobacter</taxon>
    </lineage>
</organism>
<feature type="domain" description="Aldehyde dehydrogenase" evidence="2">
    <location>
        <begin position="14"/>
        <end position="274"/>
    </location>
</feature>
<evidence type="ECO:0000256" key="1">
    <source>
        <dbReference type="ARBA" id="ARBA00023002"/>
    </source>
</evidence>
<proteinExistence type="predicted"/>
<dbReference type="Proteomes" id="UP000184536">
    <property type="component" value="Unassembled WGS sequence"/>
</dbReference>
<dbReference type="AlphaFoldDB" id="A0A1M6JRT7"/>
<dbReference type="InterPro" id="IPR013357">
    <property type="entry name" value="Acetaldehyde_DH_acetylating"/>
</dbReference>
<dbReference type="InterPro" id="IPR015590">
    <property type="entry name" value="Aldehyde_DH_dom"/>
</dbReference>
<protein>
    <submittedName>
        <fullName evidence="3">Acetaldehyde dehydrogenase</fullName>
    </submittedName>
</protein>
<keyword evidence="4" id="KW-1185">Reference proteome</keyword>